<feature type="transmembrane region" description="Helical" evidence="1">
    <location>
        <begin position="141"/>
        <end position="159"/>
    </location>
</feature>
<feature type="transmembrane region" description="Helical" evidence="1">
    <location>
        <begin position="34"/>
        <end position="51"/>
    </location>
</feature>
<reference evidence="3" key="3">
    <citation type="submission" date="2024-05" db="EMBL/GenBank/DDBJ databases">
        <title>Yangia mangrovi SAOS 153D genome.</title>
        <authorList>
            <person name="Verma A."/>
            <person name="Pal Y."/>
            <person name="Sundharam S."/>
            <person name="Bisht B."/>
            <person name="Srinivasan K."/>
        </authorList>
    </citation>
    <scope>NUCLEOTIDE SEQUENCE</scope>
    <source>
        <strain evidence="3">SAOS 153D</strain>
    </source>
</reference>
<dbReference type="Proteomes" id="UP000217448">
    <property type="component" value="Unassembled WGS sequence"/>
</dbReference>
<accession>A0A2A3JZV0</accession>
<evidence type="ECO:0000313" key="4">
    <source>
        <dbReference type="EMBL" id="PBD20628.1"/>
    </source>
</evidence>
<name>A0A2A3JZV0_9RHOB</name>
<comment type="caution">
    <text evidence="4">The sequence shown here is derived from an EMBL/GenBank/DDBJ whole genome shotgun (WGS) entry which is preliminary data.</text>
</comment>
<organism evidence="4">
    <name type="scientific">Alloyangia mangrovi</name>
    <dbReference type="NCBI Taxonomy" id="1779329"/>
    <lineage>
        <taxon>Bacteria</taxon>
        <taxon>Pseudomonadati</taxon>
        <taxon>Pseudomonadota</taxon>
        <taxon>Alphaproteobacteria</taxon>
        <taxon>Rhodobacterales</taxon>
        <taxon>Roseobacteraceae</taxon>
        <taxon>Alloyangia</taxon>
    </lineage>
</organism>
<dbReference type="InterPro" id="IPR000045">
    <property type="entry name" value="Prepilin_IV_endopep_pep"/>
</dbReference>
<feature type="transmembrane region" description="Helical" evidence="1">
    <location>
        <begin position="97"/>
        <end position="121"/>
    </location>
</feature>
<keyword evidence="1" id="KW-1133">Transmembrane helix</keyword>
<reference evidence="4" key="1">
    <citation type="submission" date="2017-09" db="EMBL/GenBank/DDBJ databases">
        <title>Yangia sp. SAOS 153D whole genome sequencing.</title>
        <authorList>
            <person name="Verma A."/>
            <person name="Krishnamurthi S."/>
        </authorList>
    </citation>
    <scope>NUCLEOTIDE SEQUENCE [LARGE SCALE GENOMIC DNA]</scope>
    <source>
        <strain evidence="4">SAOS 153D</strain>
    </source>
</reference>
<keyword evidence="1" id="KW-0812">Transmembrane</keyword>
<proteinExistence type="predicted"/>
<dbReference type="AlphaFoldDB" id="A0A2A3JZV0"/>
<dbReference type="OrthoDB" id="8277765at2"/>
<evidence type="ECO:0000313" key="5">
    <source>
        <dbReference type="Proteomes" id="UP000217448"/>
    </source>
</evidence>
<evidence type="ECO:0000259" key="2">
    <source>
        <dbReference type="Pfam" id="PF01478"/>
    </source>
</evidence>
<dbReference type="EMBL" id="NTHN01000029">
    <property type="protein sequence ID" value="PBD20628.1"/>
    <property type="molecule type" value="Genomic_DNA"/>
</dbReference>
<dbReference type="EMBL" id="NTHN02000034">
    <property type="protein sequence ID" value="MCT4371916.1"/>
    <property type="molecule type" value="Genomic_DNA"/>
</dbReference>
<feature type="domain" description="Prepilin type IV endopeptidase peptidase" evidence="2">
    <location>
        <begin position="11"/>
        <end position="113"/>
    </location>
</feature>
<dbReference type="Pfam" id="PF01478">
    <property type="entry name" value="Peptidase_A24"/>
    <property type="match status" value="1"/>
</dbReference>
<evidence type="ECO:0000256" key="1">
    <source>
        <dbReference type="SAM" id="Phobius"/>
    </source>
</evidence>
<feature type="transmembrane region" description="Helical" evidence="1">
    <location>
        <begin position="6"/>
        <end position="22"/>
    </location>
</feature>
<dbReference type="Gene3D" id="1.20.120.1220">
    <property type="match status" value="1"/>
</dbReference>
<keyword evidence="1" id="KW-0472">Membrane</keyword>
<evidence type="ECO:0000313" key="3">
    <source>
        <dbReference type="EMBL" id="MCT4371916.1"/>
    </source>
</evidence>
<dbReference type="RefSeq" id="WP_095880884.1">
    <property type="nucleotide sequence ID" value="NZ_NTHN02000034.1"/>
</dbReference>
<dbReference type="GO" id="GO:0004190">
    <property type="term" value="F:aspartic-type endopeptidase activity"/>
    <property type="evidence" value="ECO:0007669"/>
    <property type="project" value="InterPro"/>
</dbReference>
<keyword evidence="5" id="KW-1185">Reference proteome</keyword>
<sequence length="161" mass="17316">MEVISIIAQLAAVALLGWVAVYDARNFTIRNGTVLALLALYVLAQGALLFPTLRGDLVAGALLFGIGFVMWLLRGLGAGDAKLMLPLGMMLGMQGMLPFAALLMLLSVLLYLLIVICRAFGAERSLWGWLARMKTEGRVPYGVPLALASAPVIFIQAIWNV</sequence>
<protein>
    <submittedName>
        <fullName evidence="3">Prepilin peptidase</fullName>
    </submittedName>
</protein>
<reference evidence="5" key="2">
    <citation type="submission" date="2023-07" db="EMBL/GenBank/DDBJ databases">
        <title>Yangia mangrovi SAOS 153D genome.</title>
        <authorList>
            <person name="Verma A."/>
            <person name="Pal Y."/>
            <person name="Sundharam S."/>
            <person name="Bisht B."/>
            <person name="Srinivasan K."/>
        </authorList>
    </citation>
    <scope>NUCLEOTIDE SEQUENCE [LARGE SCALE GENOMIC DNA]</scope>
    <source>
        <strain evidence="5">SAOS 153D</strain>
    </source>
</reference>
<feature type="transmembrane region" description="Helical" evidence="1">
    <location>
        <begin position="57"/>
        <end position="76"/>
    </location>
</feature>
<gene>
    <name evidence="3" type="ORF">CLG85_016960</name>
    <name evidence="4" type="ORF">CLG85_02785</name>
</gene>
<dbReference type="GO" id="GO:0016020">
    <property type="term" value="C:membrane"/>
    <property type="evidence" value="ECO:0007669"/>
    <property type="project" value="InterPro"/>
</dbReference>